<keyword evidence="3" id="KW-1185">Reference proteome</keyword>
<dbReference type="InterPro" id="IPR044925">
    <property type="entry name" value="His-Me_finger_sf"/>
</dbReference>
<accession>A0A1X9I9I7</accession>
<dbReference type="SUPFAM" id="SSF54060">
    <property type="entry name" value="His-Me finger endonucleases"/>
    <property type="match status" value="1"/>
</dbReference>
<dbReference type="SMART" id="SM00507">
    <property type="entry name" value="HNHc"/>
    <property type="match status" value="1"/>
</dbReference>
<dbReference type="GO" id="GO:0016788">
    <property type="term" value="F:hydrolase activity, acting on ester bonds"/>
    <property type="evidence" value="ECO:0007669"/>
    <property type="project" value="InterPro"/>
</dbReference>
<sequence length="178" mass="20572">MAYEYEEWKDVKGYEGFYEVSNLGNIKSLDRVIQRKTSNMKIKGRQMSQYLGNAGYPMVNLCINGKCKRHLVHRIVATAFLPNPLNKAYVNHIDGNKQNSNLENLEWSTPTENSIHAHEYGLANVSRGEKQHSAKLNEEKVKYIRESSKTVKELSLMFNVSEQAIRDVKNKRSWKHIS</sequence>
<keyword evidence="2" id="KW-0378">Hydrolase</keyword>
<dbReference type="GO" id="GO:0004519">
    <property type="term" value="F:endonuclease activity"/>
    <property type="evidence" value="ECO:0007669"/>
    <property type="project" value="UniProtKB-KW"/>
</dbReference>
<proteinExistence type="predicted"/>
<protein>
    <submittedName>
        <fullName evidence="2">HNH homing endonuclease</fullName>
    </submittedName>
</protein>
<evidence type="ECO:0000313" key="2">
    <source>
        <dbReference type="EMBL" id="ANT44693.1"/>
    </source>
</evidence>
<dbReference type="EMBL" id="KX171212">
    <property type="protein sequence ID" value="ANT44693.1"/>
    <property type="molecule type" value="Genomic_DNA"/>
</dbReference>
<dbReference type="InterPro" id="IPR003615">
    <property type="entry name" value="HNH_nuc"/>
</dbReference>
<name>A0A1X9I9I7_9CAUD</name>
<dbReference type="Proteomes" id="UP000224459">
    <property type="component" value="Segment"/>
</dbReference>
<keyword evidence="2" id="KW-0540">Nuclease</keyword>
<dbReference type="Pfam" id="PF13392">
    <property type="entry name" value="HNH_3"/>
    <property type="match status" value="1"/>
</dbReference>
<evidence type="ECO:0000313" key="3">
    <source>
        <dbReference type="Proteomes" id="UP000224459"/>
    </source>
</evidence>
<reference evidence="3" key="1">
    <citation type="submission" date="2016-04" db="EMBL/GenBank/DDBJ databases">
        <authorList>
            <person name="Gasior T."/>
        </authorList>
    </citation>
    <scope>NUCLEOTIDE SEQUENCE [LARGE SCALE GENOMIC DNA]</scope>
</reference>
<organism evidence="2 3">
    <name type="scientific">Staphylococcus phage vB_SscM-1</name>
    <dbReference type="NCBI Taxonomy" id="1868844"/>
    <lineage>
        <taxon>Viruses</taxon>
        <taxon>Duplodnaviria</taxon>
        <taxon>Heunggongvirae</taxon>
        <taxon>Uroviricota</taxon>
        <taxon>Caudoviricetes</taxon>
        <taxon>Herelleviridae</taxon>
        <taxon>Twortvirinae</taxon>
        <taxon>Sciuriunavirus</taxon>
        <taxon>Sciuriunavirus SscM1</taxon>
    </lineage>
</organism>
<dbReference type="Gene3D" id="3.90.75.20">
    <property type="match status" value="1"/>
</dbReference>
<feature type="domain" description="HNH nuclease" evidence="1">
    <location>
        <begin position="66"/>
        <end position="114"/>
    </location>
</feature>
<dbReference type="Pfam" id="PF07463">
    <property type="entry name" value="NUMOD4"/>
    <property type="match status" value="1"/>
</dbReference>
<gene>
    <name evidence="2" type="ORF">vB_SscM-1_030</name>
</gene>
<keyword evidence="2" id="KW-0255">Endonuclease</keyword>
<dbReference type="InterPro" id="IPR010902">
    <property type="entry name" value="NUMOD4"/>
</dbReference>
<evidence type="ECO:0000259" key="1">
    <source>
        <dbReference type="SMART" id="SM00507"/>
    </source>
</evidence>